<feature type="compositionally biased region" description="Polar residues" evidence="1">
    <location>
        <begin position="691"/>
        <end position="710"/>
    </location>
</feature>
<feature type="compositionally biased region" description="Low complexity" evidence="1">
    <location>
        <begin position="622"/>
        <end position="633"/>
    </location>
</feature>
<evidence type="ECO:0000256" key="1">
    <source>
        <dbReference type="SAM" id="MobiDB-lite"/>
    </source>
</evidence>
<feature type="region of interest" description="Disordered" evidence="1">
    <location>
        <begin position="517"/>
        <end position="841"/>
    </location>
</feature>
<dbReference type="AlphaFoldDB" id="A0A194VIK4"/>
<feature type="region of interest" description="Disordered" evidence="1">
    <location>
        <begin position="1"/>
        <end position="21"/>
    </location>
</feature>
<feature type="region of interest" description="Disordered" evidence="1">
    <location>
        <begin position="247"/>
        <end position="459"/>
    </location>
</feature>
<dbReference type="Proteomes" id="UP000078559">
    <property type="component" value="Unassembled WGS sequence"/>
</dbReference>
<feature type="region of interest" description="Disordered" evidence="1">
    <location>
        <begin position="36"/>
        <end position="111"/>
    </location>
</feature>
<evidence type="ECO:0000313" key="3">
    <source>
        <dbReference type="Proteomes" id="UP000078559"/>
    </source>
</evidence>
<keyword evidence="3" id="KW-1185">Reference proteome</keyword>
<proteinExistence type="predicted"/>
<protein>
    <submittedName>
        <fullName evidence="2">Uncharacterized protein</fullName>
    </submittedName>
</protein>
<dbReference type="SMR" id="A0A194VIK4"/>
<feature type="region of interest" description="Disordered" evidence="1">
    <location>
        <begin position="975"/>
        <end position="1012"/>
    </location>
</feature>
<feature type="compositionally biased region" description="Low complexity" evidence="1">
    <location>
        <begin position="585"/>
        <end position="602"/>
    </location>
</feature>
<gene>
    <name evidence="2" type="ORF">VM1G_10760</name>
</gene>
<feature type="compositionally biased region" description="Polar residues" evidence="1">
    <location>
        <begin position="359"/>
        <end position="382"/>
    </location>
</feature>
<reference evidence="2" key="1">
    <citation type="submission" date="2014-12" db="EMBL/GenBank/DDBJ databases">
        <title>Genome Sequence of Valsa Canker Pathogens Uncovers a Specific Adaption of Colonization on Woody Bark.</title>
        <authorList>
            <person name="Yin Z."/>
            <person name="Liu H."/>
            <person name="Gao X."/>
            <person name="Li Z."/>
            <person name="Song N."/>
            <person name="Ke X."/>
            <person name="Dai Q."/>
            <person name="Wu Y."/>
            <person name="Sun Y."/>
            <person name="Xu J.-R."/>
            <person name="Kang Z.K."/>
            <person name="Wang L."/>
            <person name="Huang L."/>
        </authorList>
    </citation>
    <scope>NUCLEOTIDE SEQUENCE [LARGE SCALE GENOMIC DNA]</scope>
    <source>
        <strain evidence="2">03-8</strain>
    </source>
</reference>
<sequence length="1012" mass="108050">MVSFFGIKFGADKKKKEPEQVENSLYAQQWKASREGMFGQQSGLSGAGANSIRPSTSQGAHGGAKSHTSVGSSGTWDAHNTDFRGSGGGGFVGTSTSVTAGPGPLNSHSLKGYGSEANLKLSLGTRNGSSSSLAGPRLPFGGSSGGRDTGPRPGSAHSMRQDRGKPLLKPLDVHVLNESMPGIAGPPRSPLGQFELMSPVSDNESLLGDEPDKIAKDIANRIAREEEQSKMKVEIEERNRAQAELRAQAMRNVEATRPNTAKGYPSPPASIASVQGERDASSVLVPGQKSSPPFKGPAVQDMRPGSRGRDVPNGSLLPTPGPRIQQPVTERGRSDSRGQPPPSIELPLPSPRAPPRGTSAGSNPRSVSRGRSQTTDNLSPGSSMLRPQGPREPVRGATVPAVRPPPRSPLFQQSSHLDLNRLDGHEGDKLKVDERAQNDPYGIPSPPLSNGQRSSGEVEGRPVIRTVQAKCDTLVVGVTQRESLGLQIDEFEKTLQQAQAMTALEKGPEAMMDVGGARSRGNSDGSSNYSDISESPMTIEPPLISPQPFPLTPRPMSPATRSSKPNLAEILQPTRRPTWEERSESPAGSSRSRTTTAGSIRSNTADSLPPRRPVLEIRPESPANRPIPRGAAPPRRPTLEEYGNIKINTASSVANRWHRPSPDEYDGQNNLVESPDRTDSPILKNVRNVFSPEQMSDVPSSADTSRSNSPIAHHSVFSPPPPPKKTMPPRSVRPEWDLGPAPTAPPTTPLPIPEKNARRKNTAEAAAQKQLEATRILPPERKPSPAPFGLASSASIVPDTTNNPNWPLPGPGSTSSGSEGSFSARRSLLPDKRAPPAPLNIAATKYADDMGAGINPGPTTLDVNGSEDVLGFTPIMRPQTASREEALGRKDSLIRAEVEFLWREERTTVYNTAEEDIVEQQPAPAPAPAPAAAASHEVADKSSVIGVARGLSLKYDQMREQEKRARARDRMKAMRAWTIEETPGSTSPPTEEWAMRGMSPTGIADEHGTGFI</sequence>
<dbReference type="OrthoDB" id="5234071at2759"/>
<feature type="region of interest" description="Disordered" evidence="1">
    <location>
        <begin position="124"/>
        <end position="167"/>
    </location>
</feature>
<feature type="compositionally biased region" description="Basic and acidic residues" evidence="1">
    <location>
        <begin position="418"/>
        <end position="437"/>
    </location>
</feature>
<feature type="compositionally biased region" description="Polar residues" evidence="1">
    <location>
        <begin position="66"/>
        <end position="75"/>
    </location>
</feature>
<evidence type="ECO:0000313" key="2">
    <source>
        <dbReference type="EMBL" id="KUI63976.1"/>
    </source>
</evidence>
<name>A0A194VIK4_CYTMA</name>
<feature type="compositionally biased region" description="Polar residues" evidence="1">
    <location>
        <begin position="124"/>
        <end position="133"/>
    </location>
</feature>
<feature type="compositionally biased region" description="Pro residues" evidence="1">
    <location>
        <begin position="543"/>
        <end position="556"/>
    </location>
</feature>
<dbReference type="EMBL" id="KN796116">
    <property type="protein sequence ID" value="KUI63976.1"/>
    <property type="molecule type" value="Genomic_DNA"/>
</dbReference>
<accession>A0A194VIK4</accession>
<feature type="compositionally biased region" description="Basic and acidic residues" evidence="1">
    <location>
        <begin position="10"/>
        <end position="19"/>
    </location>
</feature>
<feature type="compositionally biased region" description="Pro residues" evidence="1">
    <location>
        <begin position="742"/>
        <end position="752"/>
    </location>
</feature>
<feature type="compositionally biased region" description="Pro residues" evidence="1">
    <location>
        <begin position="339"/>
        <end position="354"/>
    </location>
</feature>
<feature type="compositionally biased region" description="Polar residues" evidence="1">
    <location>
        <begin position="792"/>
        <end position="805"/>
    </location>
</feature>
<organism evidence="2 3">
    <name type="scientific">Cytospora mali</name>
    <name type="common">Apple Valsa canker fungus</name>
    <name type="synonym">Valsa mali</name>
    <dbReference type="NCBI Taxonomy" id="578113"/>
    <lineage>
        <taxon>Eukaryota</taxon>
        <taxon>Fungi</taxon>
        <taxon>Dikarya</taxon>
        <taxon>Ascomycota</taxon>
        <taxon>Pezizomycotina</taxon>
        <taxon>Sordariomycetes</taxon>
        <taxon>Sordariomycetidae</taxon>
        <taxon>Diaporthales</taxon>
        <taxon>Cytosporaceae</taxon>
        <taxon>Cytospora</taxon>
    </lineage>
</organism>
<feature type="compositionally biased region" description="Low complexity" evidence="1">
    <location>
        <begin position="811"/>
        <end position="823"/>
    </location>
</feature>
<feature type="compositionally biased region" description="Polar residues" evidence="1">
    <location>
        <begin position="520"/>
        <end position="536"/>
    </location>
</feature>